<reference evidence="1" key="1">
    <citation type="journal article" date="2019" name="Environ. Microbiol.">
        <title>Fungal ecological strategies reflected in gene transcription - a case study of two litter decomposers.</title>
        <authorList>
            <person name="Barbi F."/>
            <person name="Kohler A."/>
            <person name="Barry K."/>
            <person name="Baskaran P."/>
            <person name="Daum C."/>
            <person name="Fauchery L."/>
            <person name="Ihrmark K."/>
            <person name="Kuo A."/>
            <person name="LaButti K."/>
            <person name="Lipzen A."/>
            <person name="Morin E."/>
            <person name="Grigoriev I.V."/>
            <person name="Henrissat B."/>
            <person name="Lindahl B."/>
            <person name="Martin F."/>
        </authorList>
    </citation>
    <scope>NUCLEOTIDE SEQUENCE</scope>
    <source>
        <strain evidence="1">JB14</strain>
    </source>
</reference>
<dbReference type="EMBL" id="ML769496">
    <property type="protein sequence ID" value="KAE9397537.1"/>
    <property type="molecule type" value="Genomic_DNA"/>
</dbReference>
<organism evidence="1 2">
    <name type="scientific">Gymnopus androsaceus JB14</name>
    <dbReference type="NCBI Taxonomy" id="1447944"/>
    <lineage>
        <taxon>Eukaryota</taxon>
        <taxon>Fungi</taxon>
        <taxon>Dikarya</taxon>
        <taxon>Basidiomycota</taxon>
        <taxon>Agaricomycotina</taxon>
        <taxon>Agaricomycetes</taxon>
        <taxon>Agaricomycetidae</taxon>
        <taxon>Agaricales</taxon>
        <taxon>Marasmiineae</taxon>
        <taxon>Omphalotaceae</taxon>
        <taxon>Gymnopus</taxon>
    </lineage>
</organism>
<gene>
    <name evidence="1" type="ORF">BT96DRAFT_995757</name>
</gene>
<dbReference type="AlphaFoldDB" id="A0A6A4HKC6"/>
<evidence type="ECO:0000313" key="2">
    <source>
        <dbReference type="Proteomes" id="UP000799118"/>
    </source>
</evidence>
<sequence>MGKGSCCRTEDAKFYMKHKVYKPKVDEEFEHCVKEDTGLGSSNHLDLRVKIARKLWEKEDKSVQEAVIAENKEAFERLQNLQERLVEGGGLTWNNLGEEQEEEMRDFLRA</sequence>
<protein>
    <submittedName>
        <fullName evidence="1">Uncharacterized protein</fullName>
    </submittedName>
</protein>
<accession>A0A6A4HKC6</accession>
<keyword evidence="2" id="KW-1185">Reference proteome</keyword>
<proteinExistence type="predicted"/>
<evidence type="ECO:0000313" key="1">
    <source>
        <dbReference type="EMBL" id="KAE9397537.1"/>
    </source>
</evidence>
<dbReference type="Proteomes" id="UP000799118">
    <property type="component" value="Unassembled WGS sequence"/>
</dbReference>
<name>A0A6A4HKC6_9AGAR</name>